<feature type="compositionally biased region" description="Polar residues" evidence="8">
    <location>
        <begin position="424"/>
        <end position="435"/>
    </location>
</feature>
<dbReference type="GO" id="GO:0005694">
    <property type="term" value="C:chromosome"/>
    <property type="evidence" value="ECO:0007669"/>
    <property type="project" value="UniProtKB-SubCell"/>
</dbReference>
<dbReference type="GO" id="GO:0007095">
    <property type="term" value="P:mitotic G2 DNA damage checkpoint signaling"/>
    <property type="evidence" value="ECO:0007669"/>
    <property type="project" value="InterPro"/>
</dbReference>
<dbReference type="SUPFAM" id="SSF49879">
    <property type="entry name" value="SMAD/FHA domain"/>
    <property type="match status" value="1"/>
</dbReference>
<dbReference type="PANTHER" id="PTHR12162">
    <property type="entry name" value="NIBRIN-RELATED"/>
    <property type="match status" value="1"/>
</dbReference>
<dbReference type="CDD" id="cd22667">
    <property type="entry name" value="FHA_NBN"/>
    <property type="match status" value="1"/>
</dbReference>
<evidence type="ECO:0000256" key="2">
    <source>
        <dbReference type="ARBA" id="ARBA00004286"/>
    </source>
</evidence>
<dbReference type="OrthoDB" id="552194at2759"/>
<keyword evidence="3" id="KW-0158">Chromosome</keyword>
<feature type="region of interest" description="Disordered" evidence="8">
    <location>
        <begin position="467"/>
        <end position="493"/>
    </location>
</feature>
<protein>
    <recommendedName>
        <fullName evidence="9">FHA domain-containing protein</fullName>
    </recommendedName>
</protein>
<dbReference type="SMART" id="SM00240">
    <property type="entry name" value="FHA"/>
    <property type="match status" value="1"/>
</dbReference>
<feature type="domain" description="FHA" evidence="9">
    <location>
        <begin position="4"/>
        <end position="70"/>
    </location>
</feature>
<dbReference type="Gene3D" id="3.40.50.10190">
    <property type="entry name" value="BRCT domain"/>
    <property type="match status" value="1"/>
</dbReference>
<evidence type="ECO:0000256" key="6">
    <source>
        <dbReference type="ARBA" id="ARBA00023242"/>
    </source>
</evidence>
<dbReference type="Pfam" id="PF00498">
    <property type="entry name" value="FHA"/>
    <property type="match status" value="1"/>
</dbReference>
<organism evidence="10 11">
    <name type="scientific">Photinus pyralis</name>
    <name type="common">Common eastern firefly</name>
    <name type="synonym">Lampyris pyralis</name>
    <dbReference type="NCBI Taxonomy" id="7054"/>
    <lineage>
        <taxon>Eukaryota</taxon>
        <taxon>Metazoa</taxon>
        <taxon>Ecdysozoa</taxon>
        <taxon>Arthropoda</taxon>
        <taxon>Hexapoda</taxon>
        <taxon>Insecta</taxon>
        <taxon>Pterygota</taxon>
        <taxon>Neoptera</taxon>
        <taxon>Endopterygota</taxon>
        <taxon>Coleoptera</taxon>
        <taxon>Polyphaga</taxon>
        <taxon>Elateriformia</taxon>
        <taxon>Elateroidea</taxon>
        <taxon>Lampyridae</taxon>
        <taxon>Lampyrinae</taxon>
        <taxon>Photinus</taxon>
    </lineage>
</organism>
<evidence type="ECO:0000256" key="8">
    <source>
        <dbReference type="SAM" id="MobiDB-lite"/>
    </source>
</evidence>
<gene>
    <name evidence="10" type="ORF">PPYR_10870</name>
</gene>
<accession>A0A5N4AHN8</accession>
<dbReference type="Gene3D" id="3.40.50.10980">
    <property type="entry name" value="Nibrin, BRCT2 domain"/>
    <property type="match status" value="1"/>
</dbReference>
<feature type="compositionally biased region" description="Basic and acidic residues" evidence="8">
    <location>
        <begin position="396"/>
        <end position="422"/>
    </location>
</feature>
<feature type="region of interest" description="Disordered" evidence="8">
    <location>
        <begin position="667"/>
        <end position="687"/>
    </location>
</feature>
<dbReference type="InParanoid" id="A0A5N4AHN8"/>
<dbReference type="CDD" id="cd17741">
    <property type="entry name" value="BRCT_nibrin"/>
    <property type="match status" value="1"/>
</dbReference>
<comment type="caution">
    <text evidence="10">The sequence shown here is derived from an EMBL/GenBank/DDBJ whole genome shotgun (WGS) entry which is preliminary data.</text>
</comment>
<evidence type="ECO:0000313" key="11">
    <source>
        <dbReference type="Proteomes" id="UP000327044"/>
    </source>
</evidence>
<feature type="compositionally biased region" description="Polar residues" evidence="8">
    <location>
        <begin position="474"/>
        <end position="493"/>
    </location>
</feature>
<feature type="region of interest" description="Disordered" evidence="8">
    <location>
        <begin position="386"/>
        <end position="435"/>
    </location>
</feature>
<keyword evidence="4" id="KW-0227">DNA damage</keyword>
<dbReference type="AlphaFoldDB" id="A0A5N4AHN8"/>
<dbReference type="Pfam" id="PF16508">
    <property type="entry name" value="NIBRIN_BRCT_II"/>
    <property type="match status" value="1"/>
</dbReference>
<dbReference type="PROSITE" id="PS50006">
    <property type="entry name" value="FHA_DOMAIN"/>
    <property type="match status" value="1"/>
</dbReference>
<keyword evidence="6" id="KW-0539">Nucleus</keyword>
<dbReference type="PANTHER" id="PTHR12162:SF0">
    <property type="entry name" value="NIBRIN"/>
    <property type="match status" value="1"/>
</dbReference>
<dbReference type="EMBL" id="VVIM01000007">
    <property type="protein sequence ID" value="KAB0796809.1"/>
    <property type="molecule type" value="Genomic_DNA"/>
</dbReference>
<proteinExistence type="inferred from homology"/>
<keyword evidence="11" id="KW-1185">Reference proteome</keyword>
<evidence type="ECO:0000256" key="3">
    <source>
        <dbReference type="ARBA" id="ARBA00022454"/>
    </source>
</evidence>
<comment type="subcellular location">
    <subcellularLocation>
        <location evidence="2">Chromosome</location>
    </subcellularLocation>
    <subcellularLocation>
        <location evidence="1">Nucleus</location>
    </subcellularLocation>
</comment>
<evidence type="ECO:0000259" key="9">
    <source>
        <dbReference type="PROSITE" id="PS50006"/>
    </source>
</evidence>
<dbReference type="GO" id="GO:0030870">
    <property type="term" value="C:Mre11 complex"/>
    <property type="evidence" value="ECO:0007669"/>
    <property type="project" value="InterPro"/>
</dbReference>
<feature type="compositionally biased region" description="Low complexity" evidence="8">
    <location>
        <begin position="520"/>
        <end position="536"/>
    </location>
</feature>
<reference evidence="10 11" key="1">
    <citation type="journal article" date="2018" name="Elife">
        <title>Firefly genomes illuminate parallel origins of bioluminescence in beetles.</title>
        <authorList>
            <person name="Fallon T.R."/>
            <person name="Lower S.E."/>
            <person name="Chang C.H."/>
            <person name="Bessho-Uehara M."/>
            <person name="Martin G.J."/>
            <person name="Bewick A.J."/>
            <person name="Behringer M."/>
            <person name="Debat H.J."/>
            <person name="Wong I."/>
            <person name="Day J.C."/>
            <person name="Suvorov A."/>
            <person name="Silva C.J."/>
            <person name="Stanger-Hall K.F."/>
            <person name="Hall D.W."/>
            <person name="Schmitz R.J."/>
            <person name="Nelson D.R."/>
            <person name="Lewis S.M."/>
            <person name="Shigenobu S."/>
            <person name="Bybee S.M."/>
            <person name="Larracuente A.M."/>
            <person name="Oba Y."/>
            <person name="Weng J.K."/>
        </authorList>
    </citation>
    <scope>NUCLEOTIDE SEQUENCE [LARGE SCALE GENOMIC DNA]</scope>
    <source>
        <strain evidence="10">1611_PpyrPB1</strain>
        <tissue evidence="10">Whole body</tissue>
    </source>
</reference>
<dbReference type="Gene3D" id="2.60.200.20">
    <property type="match status" value="1"/>
</dbReference>
<dbReference type="InterPro" id="IPR000253">
    <property type="entry name" value="FHA_dom"/>
</dbReference>
<feature type="compositionally biased region" description="Polar residues" evidence="8">
    <location>
        <begin position="506"/>
        <end position="519"/>
    </location>
</feature>
<feature type="region of interest" description="Disordered" evidence="8">
    <location>
        <begin position="506"/>
        <end position="538"/>
    </location>
</feature>
<sequence>MHFILIGKDGAKFYLLPNTSYTVGRKDCDLLIVRDESISRRHAELVVTNDKVSIMDVGSRYGTFINNTKLTINASSVLQDGATVKFGMLQSIYKFQAVSIVNTTSGIKSEHKTQLKDNMVTLGGLLVQNWKKDCNYVTVEEMMLTVKVLSAVIAGVPIVNVSYWDDYVKCVKAHEPLPDVKNYVPKCSEVIINDNISFEYKEERRELFKNKLFVFPKKSDNEKMVGLINLAGGDSVSWDIHPISVEKIANEDSKDYIVMQTSNINDNIKQNPSLADFLHHYTKLGNRTIPLQEIALAIINCSCEKDCNPKFNRKACVFKASTQQVARSEACLAMPTQSMDVMSEQVNFKSETVIPQSYDVDMNVTNKTELSDDVVYEETTDDRKAVVVISDSSSPVKRESDSNHNERESKRIKVDESLKEDQSETLQEQKVNTQKPVSGKSLFAFAHTNIAAENSNSSAIINPFSRKRKAEPNVQANSSKGQTGVDNATSPVSGNKVLNPFSNLFQKQSTNIDQRQTVDSTKVTSTPKPKPKGSVPANELNSLEVDFSAIPVVDSGLEKSFQWYTRSADKSMDSTTKSEDDMDEDMLRFINSFKDAIIVETEDMVIKKEKVVGNGVSCLSDVTNFKRFKKVQPLHKQKIIIPESKYVSIVCSNNNEGEEYVQDLAEEQETDNMDSEPIRPVGRQYVF</sequence>
<evidence type="ECO:0000256" key="1">
    <source>
        <dbReference type="ARBA" id="ARBA00004123"/>
    </source>
</evidence>
<dbReference type="InterPro" id="IPR008984">
    <property type="entry name" value="SMAD_FHA_dom_sf"/>
</dbReference>
<dbReference type="FunCoup" id="A0A5N4AHN8">
    <property type="interactions" value="58"/>
</dbReference>
<dbReference type="InterPro" id="IPR032429">
    <property type="entry name" value="Nibrin_BRCT2"/>
</dbReference>
<dbReference type="SUPFAM" id="SSF52113">
    <property type="entry name" value="BRCT domain"/>
    <property type="match status" value="1"/>
</dbReference>
<dbReference type="InterPro" id="IPR043014">
    <property type="entry name" value="Nibrin_BRCT2_sf"/>
</dbReference>
<dbReference type="GO" id="GO:0000724">
    <property type="term" value="P:double-strand break repair via homologous recombination"/>
    <property type="evidence" value="ECO:0007669"/>
    <property type="project" value="TreeGrafter"/>
</dbReference>
<dbReference type="InterPro" id="IPR040227">
    <property type="entry name" value="Nibrin-rel"/>
</dbReference>
<dbReference type="GO" id="GO:0003684">
    <property type="term" value="F:damaged DNA binding"/>
    <property type="evidence" value="ECO:0007669"/>
    <property type="project" value="TreeGrafter"/>
</dbReference>
<comment type="similarity">
    <text evidence="7">Belongs to the Nibrin family.</text>
</comment>
<keyword evidence="5" id="KW-0234">DNA repair</keyword>
<evidence type="ECO:0000256" key="7">
    <source>
        <dbReference type="ARBA" id="ARBA00044757"/>
    </source>
</evidence>
<evidence type="ECO:0000313" key="10">
    <source>
        <dbReference type="EMBL" id="KAB0796809.1"/>
    </source>
</evidence>
<dbReference type="Proteomes" id="UP000327044">
    <property type="component" value="Unassembled WGS sequence"/>
</dbReference>
<name>A0A5N4AHN8_PHOPY</name>
<evidence type="ECO:0000256" key="5">
    <source>
        <dbReference type="ARBA" id="ARBA00023204"/>
    </source>
</evidence>
<evidence type="ECO:0000256" key="4">
    <source>
        <dbReference type="ARBA" id="ARBA00022763"/>
    </source>
</evidence>
<dbReference type="InterPro" id="IPR036420">
    <property type="entry name" value="BRCT_dom_sf"/>
</dbReference>